<protein>
    <recommendedName>
        <fullName evidence="6">DUF559 domain-containing protein</fullName>
    </recommendedName>
</protein>
<dbReference type="GO" id="GO:0016787">
    <property type="term" value="F:hydrolase activity"/>
    <property type="evidence" value="ECO:0007669"/>
    <property type="project" value="UniProtKB-KW"/>
</dbReference>
<dbReference type="InterPro" id="IPR011335">
    <property type="entry name" value="Restrct_endonuc-II-like"/>
</dbReference>
<keyword evidence="2" id="KW-0255">Endonuclease</keyword>
<dbReference type="Proteomes" id="UP001304970">
    <property type="component" value="Chromosome"/>
</dbReference>
<dbReference type="InterPro" id="IPR007569">
    <property type="entry name" value="DUF559"/>
</dbReference>
<evidence type="ECO:0000256" key="1">
    <source>
        <dbReference type="ARBA" id="ARBA00022722"/>
    </source>
</evidence>
<keyword evidence="4" id="KW-0378">Hydrolase</keyword>
<name>A0AA96V682_9EURY</name>
<feature type="domain" description="DUF559" evidence="6">
    <location>
        <begin position="91"/>
        <end position="134"/>
    </location>
</feature>
<evidence type="ECO:0000259" key="6">
    <source>
        <dbReference type="Pfam" id="PF04480"/>
    </source>
</evidence>
<dbReference type="InterPro" id="IPR004603">
    <property type="entry name" value="DNA_mismatch_endonuc_vsr"/>
</dbReference>
<evidence type="ECO:0000256" key="3">
    <source>
        <dbReference type="ARBA" id="ARBA00022763"/>
    </source>
</evidence>
<dbReference type="CDD" id="cd00221">
    <property type="entry name" value="Vsr"/>
    <property type="match status" value="1"/>
</dbReference>
<keyword evidence="5" id="KW-0234">DNA repair</keyword>
<evidence type="ECO:0000256" key="4">
    <source>
        <dbReference type="ARBA" id="ARBA00022801"/>
    </source>
</evidence>
<dbReference type="RefSeq" id="WP_338098142.1">
    <property type="nucleotide sequence ID" value="NZ_CP131061.1"/>
</dbReference>
<dbReference type="GeneID" id="89227794"/>
<evidence type="ECO:0000313" key="8">
    <source>
        <dbReference type="Proteomes" id="UP001304970"/>
    </source>
</evidence>
<dbReference type="GO" id="GO:0004519">
    <property type="term" value="F:endonuclease activity"/>
    <property type="evidence" value="ECO:0007669"/>
    <property type="project" value="UniProtKB-KW"/>
</dbReference>
<dbReference type="Pfam" id="PF03852">
    <property type="entry name" value="Vsr"/>
    <property type="match status" value="1"/>
</dbReference>
<reference evidence="7 8" key="1">
    <citation type="submission" date="2023-07" db="EMBL/GenBank/DDBJ databases">
        <title>Closed genome sequence of Methanosarcinaceae archaeon Am2.</title>
        <authorList>
            <person name="Poehlein A."/>
            <person name="Protasov E."/>
            <person name="Platt K."/>
            <person name="Reeh H."/>
            <person name="Daniel R."/>
            <person name="Brune A."/>
        </authorList>
    </citation>
    <scope>NUCLEOTIDE SEQUENCE [LARGE SCALE GENOMIC DNA]</scope>
    <source>
        <strain evidence="7 8">Am2</strain>
    </source>
</reference>
<dbReference type="NCBIfam" id="TIGR00632">
    <property type="entry name" value="vsr"/>
    <property type="match status" value="1"/>
</dbReference>
<keyword evidence="8" id="KW-1185">Reference proteome</keyword>
<keyword evidence="1" id="KW-0540">Nuclease</keyword>
<evidence type="ECO:0000256" key="2">
    <source>
        <dbReference type="ARBA" id="ARBA00022759"/>
    </source>
</evidence>
<proteinExistence type="predicted"/>
<accession>A0AA96V682</accession>
<evidence type="ECO:0000313" key="7">
    <source>
        <dbReference type="EMBL" id="WNY26620.1"/>
    </source>
</evidence>
<evidence type="ECO:0000256" key="5">
    <source>
        <dbReference type="ARBA" id="ARBA00023204"/>
    </source>
</evidence>
<dbReference type="Gene3D" id="3.40.960.10">
    <property type="entry name" value="VSR Endonuclease"/>
    <property type="match status" value="1"/>
</dbReference>
<dbReference type="REBASE" id="768923">
    <property type="entry name" value="V.MarAm2ORF3870P"/>
</dbReference>
<dbReference type="AlphaFoldDB" id="A0AA96V682"/>
<dbReference type="EMBL" id="CP131061">
    <property type="protein sequence ID" value="WNY26620.1"/>
    <property type="molecule type" value="Genomic_DNA"/>
</dbReference>
<sequence>MDKLTPEQRKKNMQAVKNKGSKIEHILQEALAEKGYAFTTNDKSVFGKPDIVFYEEKIAIFCDSEFFHGWNWEIKRNEIKTRQEFWIPKIEKNMERDVEVNKTLQNDGWFVLRFWGKNIKKNTSECVGEIEKVIWACRILR</sequence>
<keyword evidence="3" id="KW-0227">DNA damage</keyword>
<organism evidence="7 8">
    <name type="scientific">Methanolapillus ohkumae</name>
    <dbReference type="NCBI Taxonomy" id="3028298"/>
    <lineage>
        <taxon>Archaea</taxon>
        <taxon>Methanobacteriati</taxon>
        <taxon>Methanobacteriota</taxon>
        <taxon>Stenosarchaea group</taxon>
        <taxon>Methanomicrobia</taxon>
        <taxon>Methanosarcinales</taxon>
        <taxon>Methanosarcinaceae</taxon>
        <taxon>Methanolapillus</taxon>
    </lineage>
</organism>
<gene>
    <name evidence="7" type="ORF">MsAm2_03920</name>
</gene>
<dbReference type="Pfam" id="PF04480">
    <property type="entry name" value="DUF559"/>
    <property type="match status" value="1"/>
</dbReference>
<dbReference type="GO" id="GO:0006298">
    <property type="term" value="P:mismatch repair"/>
    <property type="evidence" value="ECO:0007669"/>
    <property type="project" value="InterPro"/>
</dbReference>
<dbReference type="SUPFAM" id="SSF52980">
    <property type="entry name" value="Restriction endonuclease-like"/>
    <property type="match status" value="1"/>
</dbReference>